<organism evidence="2 3">
    <name type="scientific">Janthinobacterium lividum</name>
    <dbReference type="NCBI Taxonomy" id="29581"/>
    <lineage>
        <taxon>Bacteria</taxon>
        <taxon>Pseudomonadati</taxon>
        <taxon>Pseudomonadota</taxon>
        <taxon>Betaproteobacteria</taxon>
        <taxon>Burkholderiales</taxon>
        <taxon>Oxalobacteraceae</taxon>
        <taxon>Janthinobacterium</taxon>
    </lineage>
</organism>
<proteinExistence type="predicted"/>
<accession>A0A1E8PKF9</accession>
<protein>
    <submittedName>
        <fullName evidence="2">Uncharacterized protein</fullName>
    </submittedName>
</protein>
<dbReference type="Proteomes" id="UP000092634">
    <property type="component" value="Unassembled WGS sequence"/>
</dbReference>
<gene>
    <name evidence="2" type="ORF">BA896_019620</name>
</gene>
<feature type="coiled-coil region" evidence="1">
    <location>
        <begin position="243"/>
        <end position="270"/>
    </location>
</feature>
<dbReference type="EMBL" id="MAQB02000010">
    <property type="protein sequence ID" value="OFJ46821.1"/>
    <property type="molecule type" value="Genomic_DNA"/>
</dbReference>
<evidence type="ECO:0000313" key="3">
    <source>
        <dbReference type="Proteomes" id="UP000092634"/>
    </source>
</evidence>
<evidence type="ECO:0000313" key="2">
    <source>
        <dbReference type="EMBL" id="OFJ46821.1"/>
    </source>
</evidence>
<dbReference type="AlphaFoldDB" id="A0A1E8PKF9"/>
<name>A0A1E8PKF9_9BURK</name>
<keyword evidence="1" id="KW-0175">Coiled coil</keyword>
<comment type="caution">
    <text evidence="2">The sequence shown here is derived from an EMBL/GenBank/DDBJ whole genome shotgun (WGS) entry which is preliminary data.</text>
</comment>
<sequence>MFSGCASFTSVDNFARTGQQMTVTFPPIANATVDSCINNELRRNLISTDGFDPAAAEQQARRGCDKIADSNQKILRLNDVLARYAQALQVLSGGKVAHYHDQFSGLGEALGSIPVPGSDKPLLDPGQVSLIMKLSEQLSRLLTQDMQKSAINELLAQQEAIAAITNALNTYVQTVYRDRIAIERRDSGVLQMALHETARAEPLATNYVRVRLYRDEKQLGERAKIPDSYARAVKAFQDNLDSLRKSHDDSAQLQQQLKEFSRRVDELKLQVAFLAPVNW</sequence>
<reference evidence="2 3" key="1">
    <citation type="submission" date="2016-10" db="EMBL/GenBank/DDBJ databases">
        <title>Updated version of Genome Assembly of Janthinobacterium lividum ERGS5:01.</title>
        <authorList>
            <person name="Kumar R."/>
            <person name="Acharya V."/>
            <person name="Singh D."/>
        </authorList>
    </citation>
    <scope>NUCLEOTIDE SEQUENCE [LARGE SCALE GENOMIC DNA]</scope>
    <source>
        <strain evidence="2 3">ERGS5:01</strain>
    </source>
</reference>
<evidence type="ECO:0000256" key="1">
    <source>
        <dbReference type="SAM" id="Coils"/>
    </source>
</evidence>